<evidence type="ECO:0000256" key="5">
    <source>
        <dbReference type="SAM" id="Phobius"/>
    </source>
</evidence>
<dbReference type="PANTHER" id="PTHR43471">
    <property type="entry name" value="ABC TRANSPORTER PERMEASE"/>
    <property type="match status" value="1"/>
</dbReference>
<evidence type="ECO:0000256" key="2">
    <source>
        <dbReference type="ARBA" id="ARBA00022692"/>
    </source>
</evidence>
<feature type="transmembrane region" description="Helical" evidence="5">
    <location>
        <begin position="226"/>
        <end position="244"/>
    </location>
</feature>
<protein>
    <submittedName>
        <fullName evidence="7">ABC transporter permease</fullName>
    </submittedName>
</protein>
<feature type="transmembrane region" description="Helical" evidence="5">
    <location>
        <begin position="20"/>
        <end position="40"/>
    </location>
</feature>
<dbReference type="Proteomes" id="UP001432202">
    <property type="component" value="Chromosome"/>
</dbReference>
<evidence type="ECO:0000313" key="7">
    <source>
        <dbReference type="EMBL" id="WWQ61350.1"/>
    </source>
</evidence>
<dbReference type="GO" id="GO:0140359">
    <property type="term" value="F:ABC-type transporter activity"/>
    <property type="evidence" value="ECO:0007669"/>
    <property type="project" value="InterPro"/>
</dbReference>
<feature type="transmembrane region" description="Helical" evidence="5">
    <location>
        <begin position="275"/>
        <end position="301"/>
    </location>
</feature>
<gene>
    <name evidence="7" type="ORF">V6M85_04530</name>
</gene>
<evidence type="ECO:0000256" key="1">
    <source>
        <dbReference type="ARBA" id="ARBA00004141"/>
    </source>
</evidence>
<dbReference type="GO" id="GO:0016020">
    <property type="term" value="C:membrane"/>
    <property type="evidence" value="ECO:0007669"/>
    <property type="project" value="UniProtKB-SubCell"/>
</dbReference>
<evidence type="ECO:0000256" key="4">
    <source>
        <dbReference type="ARBA" id="ARBA00023136"/>
    </source>
</evidence>
<feature type="transmembrane region" description="Helical" evidence="5">
    <location>
        <begin position="313"/>
        <end position="333"/>
    </location>
</feature>
<dbReference type="EMBL" id="CP146016">
    <property type="protein sequence ID" value="WWQ61350.1"/>
    <property type="molecule type" value="Genomic_DNA"/>
</dbReference>
<keyword evidence="3 5" id="KW-1133">Transmembrane helix</keyword>
<organism evidence="7 8">
    <name type="scientific">Sulfolobus tengchongensis</name>
    <dbReference type="NCBI Taxonomy" id="207809"/>
    <lineage>
        <taxon>Archaea</taxon>
        <taxon>Thermoproteota</taxon>
        <taxon>Thermoprotei</taxon>
        <taxon>Sulfolobales</taxon>
        <taxon>Sulfolobaceae</taxon>
        <taxon>Sulfolobus</taxon>
    </lineage>
</organism>
<dbReference type="RefSeq" id="WP_338603547.1">
    <property type="nucleotide sequence ID" value="NZ_CP146016.1"/>
</dbReference>
<feature type="transmembrane region" description="Helical" evidence="5">
    <location>
        <begin position="353"/>
        <end position="381"/>
    </location>
</feature>
<evidence type="ECO:0000259" key="6">
    <source>
        <dbReference type="Pfam" id="PF12698"/>
    </source>
</evidence>
<name>A0AAX4L3C2_9CREN</name>
<evidence type="ECO:0000313" key="8">
    <source>
        <dbReference type="Proteomes" id="UP001432202"/>
    </source>
</evidence>
<feature type="domain" description="ABC-2 type transporter transmembrane" evidence="6">
    <location>
        <begin position="19"/>
        <end position="381"/>
    </location>
</feature>
<keyword evidence="8" id="KW-1185">Reference proteome</keyword>
<accession>A0AAX4L3C2</accession>
<evidence type="ECO:0000256" key="3">
    <source>
        <dbReference type="ARBA" id="ARBA00022989"/>
    </source>
</evidence>
<proteinExistence type="predicted"/>
<feature type="transmembrane region" description="Helical" evidence="5">
    <location>
        <begin position="251"/>
        <end position="269"/>
    </location>
</feature>
<keyword evidence="4 5" id="KW-0472">Membrane</keyword>
<dbReference type="PANTHER" id="PTHR43471:SF3">
    <property type="entry name" value="ABC TRANSPORTER PERMEASE PROTEIN NATB"/>
    <property type="match status" value="1"/>
</dbReference>
<sequence>MLSTMMKKELLDLRRDRRLILGAIVLPFILLPLIGIILYASVAVSPPVIEIVSYNQSNLHYVQLLSNYIERNGGIVFYNNTNGTIPDAVIIFPKDFSQNVSNISRQAYVYVRFLLSSNQQASTLVNNALGYLSYNLVYNRTEYLIITSNLHNVNPNDVLNPLLVKNIVVTITGQKASESQANLSEVARIITLVLFPSATPVIFYVTEGIVGEKERRTLESLLASPISINSFIISKVIIAIILGILSSLGDILGIILFSSLMSFTFALPISLSVSFILLVVLVYLLAVLLTAALNVLLLLALGGSMRNLQIINFLVLTFGLIASFSALFINVANLQFPLNLIMIIPYEQLSLSLLYFVSGSSLITLAIVLGTLAISVAILLISSRLFNSERLLLK</sequence>
<feature type="transmembrane region" description="Helical" evidence="5">
    <location>
        <begin position="186"/>
        <end position="206"/>
    </location>
</feature>
<comment type="subcellular location">
    <subcellularLocation>
        <location evidence="1">Membrane</location>
        <topology evidence="1">Multi-pass membrane protein</topology>
    </subcellularLocation>
</comment>
<reference evidence="7 8" key="1">
    <citation type="submission" date="2024-02" db="EMBL/GenBank/DDBJ databases">
        <title>STSV induces naive adaptation in Sulfolobus.</title>
        <authorList>
            <person name="Xiang X."/>
            <person name="Song M."/>
        </authorList>
    </citation>
    <scope>NUCLEOTIDE SEQUENCE [LARGE SCALE GENOMIC DNA]</scope>
    <source>
        <strain evidence="7 8">RT2</strain>
    </source>
</reference>
<dbReference type="InterPro" id="IPR013525">
    <property type="entry name" value="ABC2_TM"/>
</dbReference>
<keyword evidence="2 5" id="KW-0812">Transmembrane</keyword>
<dbReference type="AlphaFoldDB" id="A0AAX4L3C2"/>
<dbReference type="Pfam" id="PF12698">
    <property type="entry name" value="ABC2_membrane_3"/>
    <property type="match status" value="1"/>
</dbReference>
<dbReference type="GeneID" id="89336008"/>